<dbReference type="GO" id="GO:0016779">
    <property type="term" value="F:nucleotidyltransferase activity"/>
    <property type="evidence" value="ECO:0007669"/>
    <property type="project" value="UniProtKB-KW"/>
</dbReference>
<dbReference type="InterPro" id="IPR014729">
    <property type="entry name" value="Rossmann-like_a/b/a_fold"/>
</dbReference>
<evidence type="ECO:0000256" key="1">
    <source>
        <dbReference type="ARBA" id="ARBA00022679"/>
    </source>
</evidence>
<gene>
    <name evidence="4" type="ORF">UT30_C0006G0004</name>
</gene>
<keyword evidence="2" id="KW-0548">Nucleotidyltransferase</keyword>
<evidence type="ECO:0000313" key="5">
    <source>
        <dbReference type="Proteomes" id="UP000033935"/>
    </source>
</evidence>
<dbReference type="NCBIfam" id="TIGR00125">
    <property type="entry name" value="cyt_tran_rel"/>
    <property type="match status" value="1"/>
</dbReference>
<evidence type="ECO:0000259" key="3">
    <source>
        <dbReference type="Pfam" id="PF01467"/>
    </source>
</evidence>
<protein>
    <submittedName>
        <fullName evidence="4">Mannose-6-phosphate isomerase/mannose-1-phosphate guanylyl transferase</fullName>
    </submittedName>
</protein>
<accession>A0A0G0Q250</accession>
<proteinExistence type="predicted"/>
<evidence type="ECO:0000256" key="2">
    <source>
        <dbReference type="ARBA" id="ARBA00022695"/>
    </source>
</evidence>
<dbReference type="Proteomes" id="UP000033935">
    <property type="component" value="Unassembled WGS sequence"/>
</dbReference>
<evidence type="ECO:0000313" key="4">
    <source>
        <dbReference type="EMBL" id="KKR04510.1"/>
    </source>
</evidence>
<keyword evidence="4" id="KW-0413">Isomerase</keyword>
<dbReference type="SUPFAM" id="SSF52374">
    <property type="entry name" value="Nucleotidylyl transferase"/>
    <property type="match status" value="1"/>
</dbReference>
<dbReference type="PANTHER" id="PTHR43793:SF1">
    <property type="entry name" value="FAD SYNTHASE"/>
    <property type="match status" value="1"/>
</dbReference>
<sequence length="160" mass="17736">MSKKIIAVSGGFDPIHVGHIRMIQEAAALGDQLVVILNNDHWLMKKKGYIFMPQDQRKEIIEAIAGVCAVVLTNHQPDCTDMSVCDALREIKPDVFANGGDRFADNIPEAVLARELGIETIFNIGHGGKVQSSSWLTAIDREQRDCFCHSGFKYIECHGK</sequence>
<dbReference type="Gene3D" id="3.40.50.620">
    <property type="entry name" value="HUPs"/>
    <property type="match status" value="1"/>
</dbReference>
<dbReference type="GO" id="GO:0016853">
    <property type="term" value="F:isomerase activity"/>
    <property type="evidence" value="ECO:0007669"/>
    <property type="project" value="UniProtKB-KW"/>
</dbReference>
<name>A0A0G0Q250_9BACT</name>
<reference evidence="4 5" key="1">
    <citation type="journal article" date="2015" name="Nature">
        <title>rRNA introns, odd ribosomes, and small enigmatic genomes across a large radiation of phyla.</title>
        <authorList>
            <person name="Brown C.T."/>
            <person name="Hug L.A."/>
            <person name="Thomas B.C."/>
            <person name="Sharon I."/>
            <person name="Castelle C.J."/>
            <person name="Singh A."/>
            <person name="Wilkins M.J."/>
            <person name="Williams K.H."/>
            <person name="Banfield J.F."/>
        </authorList>
    </citation>
    <scope>NUCLEOTIDE SEQUENCE [LARGE SCALE GENOMIC DNA]</scope>
</reference>
<dbReference type="AlphaFoldDB" id="A0A0G0Q250"/>
<dbReference type="PANTHER" id="PTHR43793">
    <property type="entry name" value="FAD SYNTHASE"/>
    <property type="match status" value="1"/>
</dbReference>
<feature type="domain" description="Cytidyltransferase-like" evidence="3">
    <location>
        <begin position="9"/>
        <end position="119"/>
    </location>
</feature>
<dbReference type="Pfam" id="PF01467">
    <property type="entry name" value="CTP_transf_like"/>
    <property type="match status" value="1"/>
</dbReference>
<dbReference type="InterPro" id="IPR050385">
    <property type="entry name" value="Archaeal_FAD_synthase"/>
</dbReference>
<dbReference type="InterPro" id="IPR004821">
    <property type="entry name" value="Cyt_trans-like"/>
</dbReference>
<dbReference type="EMBL" id="LBWG01000006">
    <property type="protein sequence ID" value="KKR04510.1"/>
    <property type="molecule type" value="Genomic_DNA"/>
</dbReference>
<comment type="caution">
    <text evidence="4">The sequence shown here is derived from an EMBL/GenBank/DDBJ whole genome shotgun (WGS) entry which is preliminary data.</text>
</comment>
<organism evidence="4 5">
    <name type="scientific">Candidatus Uhrbacteria bacterium GW2011_GWF2_39_13</name>
    <dbReference type="NCBI Taxonomy" id="1618995"/>
    <lineage>
        <taxon>Bacteria</taxon>
        <taxon>Candidatus Uhriibacteriota</taxon>
    </lineage>
</organism>
<keyword evidence="1 4" id="KW-0808">Transferase</keyword>